<accession>A0A2S0RJV6</accession>
<name>A0A2S0RJV6_9FLAO</name>
<dbReference type="InterPro" id="IPR038026">
    <property type="entry name" value="MtlR-like_sf"/>
</dbReference>
<dbReference type="AlphaFoldDB" id="A0A2S0RJV6"/>
<evidence type="ECO:0000313" key="1">
    <source>
        <dbReference type="EMBL" id="AWA31002.1"/>
    </source>
</evidence>
<protein>
    <submittedName>
        <fullName evidence="1">Uncharacterized protein</fullName>
    </submittedName>
</protein>
<dbReference type="Gene3D" id="1.20.120.330">
    <property type="entry name" value="Nucleotidyltransferases domain 2"/>
    <property type="match status" value="1"/>
</dbReference>
<dbReference type="OrthoDB" id="1375976at2"/>
<dbReference type="RefSeq" id="WP_108372551.1">
    <property type="nucleotide sequence ID" value="NZ_CP028811.1"/>
</dbReference>
<evidence type="ECO:0000313" key="2">
    <source>
        <dbReference type="Proteomes" id="UP000244193"/>
    </source>
</evidence>
<sequence length="227" mass="26567">MEEIRKRTKVLEYSLKLESFVSYELANLLDISDYKSSKSLGNGSSALSINQKLNLLLDVENIDKKEKSTIEYFMSIRNQFMHNIDAVSFSYVIRKLDGLENKLKKEYPHNFKQKNDEKGFELCIESLFHDSIKILLDQKGNKLRKIMLLAAAESHEILKDKLRESLDKQIQLLEDFFKNYPEDKIDKYLVLTKIVLMDIEIEKETIDNTLIEIEKIKNPQKNTKNGI</sequence>
<dbReference type="Proteomes" id="UP000244193">
    <property type="component" value="Chromosome"/>
</dbReference>
<organism evidence="1 2">
    <name type="scientific">Flavobacterium magnum</name>
    <dbReference type="NCBI Taxonomy" id="2162713"/>
    <lineage>
        <taxon>Bacteria</taxon>
        <taxon>Pseudomonadati</taxon>
        <taxon>Bacteroidota</taxon>
        <taxon>Flavobacteriia</taxon>
        <taxon>Flavobacteriales</taxon>
        <taxon>Flavobacteriaceae</taxon>
        <taxon>Flavobacterium</taxon>
    </lineage>
</organism>
<dbReference type="EMBL" id="CP028811">
    <property type="protein sequence ID" value="AWA31002.1"/>
    <property type="molecule type" value="Genomic_DNA"/>
</dbReference>
<reference evidence="1 2" key="1">
    <citation type="submission" date="2018-04" db="EMBL/GenBank/DDBJ databases">
        <title>Genome sequencing of Flavobacterium sp. HYN0048.</title>
        <authorList>
            <person name="Yi H."/>
            <person name="Baek C."/>
        </authorList>
    </citation>
    <scope>NUCLEOTIDE SEQUENCE [LARGE SCALE GENOMIC DNA]</scope>
    <source>
        <strain evidence="1 2">HYN0048</strain>
    </source>
</reference>
<keyword evidence="2" id="KW-1185">Reference proteome</keyword>
<dbReference type="SUPFAM" id="SSF158668">
    <property type="entry name" value="MtlR-like"/>
    <property type="match status" value="1"/>
</dbReference>
<dbReference type="KEGG" id="fmg:HYN48_13435"/>
<proteinExistence type="predicted"/>
<gene>
    <name evidence="1" type="ORF">HYN48_13435</name>
</gene>